<sequence length="343" mass="36095">MAHDLKDLTEVMEAESARGVPSPDLLDGVRRRVRRGNRLRVAAAALGMVLVAGTSFGIVQQKDGPEAQNREVLAPAMSGVTNAAFPKSRSMEGLKPVKEVRFAEFGRIGRVTLIPTGPFTMYTARCERDATWYDVTHGMASTGCGGSSYMLTTPGVPITIETAVLPVAVASKLPDGSLPGAFNRFLAARAPVPGAWSLRVYSGPCASETCKMMRDSSFGSRAPQPPLTGLKVLGRATGTADGRGRRVPLKERGKALRLRVTCVDGAAHAVVRIAGRAKVVECEAAESTGVVWDAEAGDGTDAIDIAVLPAEVARVPGTGDAALAKLMKGVKPAGTWKLEVYAR</sequence>
<reference evidence="3" key="1">
    <citation type="journal article" date="2019" name="Int. J. Syst. Evol. Microbiol.">
        <title>The Global Catalogue of Microorganisms (GCM) 10K type strain sequencing project: providing services to taxonomists for standard genome sequencing and annotation.</title>
        <authorList>
            <consortium name="The Broad Institute Genomics Platform"/>
            <consortium name="The Broad Institute Genome Sequencing Center for Infectious Disease"/>
            <person name="Wu L."/>
            <person name="Ma J."/>
        </authorList>
    </citation>
    <scope>NUCLEOTIDE SEQUENCE [LARGE SCALE GENOMIC DNA]</scope>
    <source>
        <strain evidence="3">JCM 13850</strain>
    </source>
</reference>
<protein>
    <recommendedName>
        <fullName evidence="4">P/Homo B domain-containing protein</fullName>
    </recommendedName>
</protein>
<keyword evidence="3" id="KW-1185">Reference proteome</keyword>
<evidence type="ECO:0000313" key="2">
    <source>
        <dbReference type="EMBL" id="GAA2164957.1"/>
    </source>
</evidence>
<accession>A0ABP5MAF8</accession>
<gene>
    <name evidence="2" type="ORF">GCM10009727_83110</name>
</gene>
<feature type="transmembrane region" description="Helical" evidence="1">
    <location>
        <begin position="39"/>
        <end position="59"/>
    </location>
</feature>
<dbReference type="Proteomes" id="UP001501020">
    <property type="component" value="Unassembled WGS sequence"/>
</dbReference>
<dbReference type="RefSeq" id="WP_344281264.1">
    <property type="nucleotide sequence ID" value="NZ_BAAAMR010000123.1"/>
</dbReference>
<name>A0ABP5MAF8_9ACTN</name>
<organism evidence="2 3">
    <name type="scientific">Actinomadura napierensis</name>
    <dbReference type="NCBI Taxonomy" id="267854"/>
    <lineage>
        <taxon>Bacteria</taxon>
        <taxon>Bacillati</taxon>
        <taxon>Actinomycetota</taxon>
        <taxon>Actinomycetes</taxon>
        <taxon>Streptosporangiales</taxon>
        <taxon>Thermomonosporaceae</taxon>
        <taxon>Actinomadura</taxon>
    </lineage>
</organism>
<comment type="caution">
    <text evidence="2">The sequence shown here is derived from an EMBL/GenBank/DDBJ whole genome shotgun (WGS) entry which is preliminary data.</text>
</comment>
<proteinExistence type="predicted"/>
<keyword evidence="1" id="KW-1133">Transmembrane helix</keyword>
<dbReference type="EMBL" id="BAAAMR010000123">
    <property type="protein sequence ID" value="GAA2164957.1"/>
    <property type="molecule type" value="Genomic_DNA"/>
</dbReference>
<evidence type="ECO:0008006" key="4">
    <source>
        <dbReference type="Google" id="ProtNLM"/>
    </source>
</evidence>
<evidence type="ECO:0000313" key="3">
    <source>
        <dbReference type="Proteomes" id="UP001501020"/>
    </source>
</evidence>
<keyword evidence="1" id="KW-0812">Transmembrane</keyword>
<keyword evidence="1" id="KW-0472">Membrane</keyword>
<evidence type="ECO:0000256" key="1">
    <source>
        <dbReference type="SAM" id="Phobius"/>
    </source>
</evidence>